<dbReference type="RefSeq" id="XP_037145392.1">
    <property type="nucleotide sequence ID" value="XM_037289497.1"/>
</dbReference>
<proteinExistence type="predicted"/>
<evidence type="ECO:0000256" key="1">
    <source>
        <dbReference type="SAM" id="Phobius"/>
    </source>
</evidence>
<dbReference type="SUPFAM" id="SSF56300">
    <property type="entry name" value="Metallo-dependent phosphatases"/>
    <property type="match status" value="1"/>
</dbReference>
<dbReference type="InterPro" id="IPR004843">
    <property type="entry name" value="Calcineurin-like_PHP"/>
</dbReference>
<accession>A0A7H9B5M3</accession>
<protein>
    <recommendedName>
        <fullName evidence="2">Calcineurin-like phosphoesterase domain-containing protein</fullName>
    </recommendedName>
</protein>
<gene>
    <name evidence="3" type="ORF">HG535_0F01770</name>
</gene>
<dbReference type="InterPro" id="IPR029052">
    <property type="entry name" value="Metallo-depent_PP-like"/>
</dbReference>
<organism evidence="3 4">
    <name type="scientific">Zygotorulaspora mrakii</name>
    <name type="common">Zygosaccharomyces mrakii</name>
    <dbReference type="NCBI Taxonomy" id="42260"/>
    <lineage>
        <taxon>Eukaryota</taxon>
        <taxon>Fungi</taxon>
        <taxon>Dikarya</taxon>
        <taxon>Ascomycota</taxon>
        <taxon>Saccharomycotina</taxon>
        <taxon>Saccharomycetes</taxon>
        <taxon>Saccharomycetales</taxon>
        <taxon>Saccharomycetaceae</taxon>
        <taxon>Zygotorulaspora</taxon>
    </lineage>
</organism>
<dbReference type="GO" id="GO:0004721">
    <property type="term" value="F:phosphoprotein phosphatase activity"/>
    <property type="evidence" value="ECO:0007669"/>
    <property type="project" value="TreeGrafter"/>
</dbReference>
<keyword evidence="1" id="KW-1133">Transmembrane helix</keyword>
<evidence type="ECO:0000259" key="2">
    <source>
        <dbReference type="Pfam" id="PF00149"/>
    </source>
</evidence>
<keyword evidence="4" id="KW-1185">Reference proteome</keyword>
<dbReference type="PANTHER" id="PTHR32440">
    <property type="entry name" value="PHOSPHATASE DCR2-RELATED-RELATED"/>
    <property type="match status" value="1"/>
</dbReference>
<evidence type="ECO:0000313" key="3">
    <source>
        <dbReference type="EMBL" id="QLG73666.1"/>
    </source>
</evidence>
<dbReference type="Proteomes" id="UP000509704">
    <property type="component" value="Chromosome 6"/>
</dbReference>
<dbReference type="KEGG" id="zmk:HG535_0F01770"/>
<dbReference type="Gene3D" id="3.60.21.10">
    <property type="match status" value="1"/>
</dbReference>
<keyword evidence="1" id="KW-0472">Membrane</keyword>
<dbReference type="CDD" id="cd07383">
    <property type="entry name" value="MPP_Dcr2"/>
    <property type="match status" value="1"/>
</dbReference>
<dbReference type="GO" id="GO:0005737">
    <property type="term" value="C:cytoplasm"/>
    <property type="evidence" value="ECO:0007669"/>
    <property type="project" value="TreeGrafter"/>
</dbReference>
<dbReference type="AlphaFoldDB" id="A0A7H9B5M3"/>
<dbReference type="GeneID" id="59237425"/>
<dbReference type="OrthoDB" id="783096at2759"/>
<evidence type="ECO:0000313" key="4">
    <source>
        <dbReference type="Proteomes" id="UP000509704"/>
    </source>
</evidence>
<dbReference type="Pfam" id="PF00149">
    <property type="entry name" value="Metallophos"/>
    <property type="match status" value="1"/>
</dbReference>
<name>A0A7H9B5M3_ZYGMR</name>
<reference evidence="3 4" key="1">
    <citation type="submission" date="2020-07" db="EMBL/GenBank/DDBJ databases">
        <title>The yeast mating-type switching endonuclease HO is a domesticated member of an unorthodox homing genetic element family.</title>
        <authorList>
            <person name="Coughlan A.Y."/>
            <person name="Lombardi L."/>
            <person name="Braun-Galleani S."/>
            <person name="Martos A.R."/>
            <person name="Galeote V."/>
            <person name="Bigey F."/>
            <person name="Dequin S."/>
            <person name="Byrne K.P."/>
            <person name="Wolfe K.H."/>
        </authorList>
    </citation>
    <scope>NUCLEOTIDE SEQUENCE [LARGE SCALE GENOMIC DNA]</scope>
    <source>
        <strain evidence="3 4">NRRL Y-6702</strain>
    </source>
</reference>
<feature type="transmembrane region" description="Helical" evidence="1">
    <location>
        <begin position="7"/>
        <end position="25"/>
    </location>
</feature>
<sequence>MRILSKKYLRVLLYLALAISGLFWYRRLTMYAHPVDDAKDQDTKKQLAKTWLQTNNLEHWSGSKIFVVNVGRKKCYHVGKLLERCFIEYEMAPHTAKHAERKLISKDLRGSYGFNWFGVSEYVFYDTLSIESLSSTDEEVYSQLVAVHSISNKKTLNAFEWIDNVFVEAVRILPNLSIDNYIISNLDILFGEDCVDPRPGWQLNKSWSFSKGRFPSFLSYKYLDHTEKEDYTKQLQIRRDGKLKIVQLADLHFSVGKGECEDEFPASDNCEADPKTLRFIEGILDIEEPDLVVFTGDQIMGQRCVQDSTSALLKVLAPVIERKIPWALIWGNHDHEGSLDRWKLSEFTAALPYSLFSMSARDTNDNSFGVGNYILQLQGSTEEKATITLYFFDSHSYSRSGKIYPGYDWIKEAQWEYMRERYDNEYSKHIAKDAHLSMAFFHIPIPEYLSFQSKKNPNEQNPKVGTFKEGVTAPKYNSGGIFTLDYLGVDATSCGHDHCNDYCILDDSSSRKIWLCFGGGSGEGGYAGYGGTERRIRIYEFDTKERAIYTWKRLNGSLKEKFDYQPIVSGGVPNFE</sequence>
<keyword evidence="1" id="KW-0812">Transmembrane</keyword>
<dbReference type="EMBL" id="CP058609">
    <property type="protein sequence ID" value="QLG73666.1"/>
    <property type="molecule type" value="Genomic_DNA"/>
</dbReference>
<feature type="domain" description="Calcineurin-like phosphoesterase" evidence="2">
    <location>
        <begin position="243"/>
        <end position="499"/>
    </location>
</feature>
<dbReference type="PANTHER" id="PTHR32440:SF0">
    <property type="entry name" value="PHOSPHATASE DCR2-RELATED"/>
    <property type="match status" value="1"/>
</dbReference>